<evidence type="ECO:0000313" key="2">
    <source>
        <dbReference type="Proteomes" id="UP001057381"/>
    </source>
</evidence>
<organism evidence="1 2">
    <name type="scientific">Macrococcus equipercicus</name>
    <dbReference type="NCBI Taxonomy" id="69967"/>
    <lineage>
        <taxon>Bacteria</taxon>
        <taxon>Bacillati</taxon>
        <taxon>Bacillota</taxon>
        <taxon>Bacilli</taxon>
        <taxon>Bacillales</taxon>
        <taxon>Staphylococcaceae</taxon>
        <taxon>Macrococcus</taxon>
    </lineage>
</organism>
<dbReference type="EMBL" id="CP073809">
    <property type="protein sequence ID" value="UTH14066.1"/>
    <property type="molecule type" value="Genomic_DNA"/>
</dbReference>
<dbReference type="KEGG" id="mequ:KFV11_01455"/>
<accession>A0A9Q9F268</accession>
<gene>
    <name evidence="1" type="ORF">KFV11_01455</name>
</gene>
<evidence type="ECO:0000313" key="1">
    <source>
        <dbReference type="EMBL" id="UTH14066.1"/>
    </source>
</evidence>
<name>A0A9Q9F268_9STAP</name>
<protein>
    <submittedName>
        <fullName evidence="1">Uncharacterized protein</fullName>
    </submittedName>
</protein>
<reference evidence="1" key="1">
    <citation type="submission" date="2021-04" db="EMBL/GenBank/DDBJ databases">
        <title>Complete Genome Sequences of Macrococcus spp. from dog and cattle.</title>
        <authorList>
            <person name="Schwendener S."/>
            <person name="Perreten V."/>
        </authorList>
    </citation>
    <scope>NUCLEOTIDE SEQUENCE</scope>
    <source>
        <strain evidence="1">Epi0143-OL</strain>
    </source>
</reference>
<dbReference type="AlphaFoldDB" id="A0A9Q9F268"/>
<dbReference type="RefSeq" id="WP_254250136.1">
    <property type="nucleotide sequence ID" value="NZ_CP073809.1"/>
</dbReference>
<sequence>MGKRRTFYLHSTTNDLLDEIKIQKGFNTANELFNYLLETEQYFRQNRGSLSETKLNQLAYDIDLILEMVAWQGDKLDAIPIASYEEGFSMTYTKTKEIVDQKIERRALAKRERNMFE</sequence>
<proteinExistence type="predicted"/>
<dbReference type="Proteomes" id="UP001057381">
    <property type="component" value="Chromosome"/>
</dbReference>